<proteinExistence type="predicted"/>
<feature type="compositionally biased region" description="Basic and acidic residues" evidence="1">
    <location>
        <begin position="109"/>
        <end position="125"/>
    </location>
</feature>
<keyword evidence="4" id="KW-1185">Reference proteome</keyword>
<reference evidence="3 4" key="1">
    <citation type="journal article" date="2024" name="Commun. Biol.">
        <title>Comparative genomic analysis of thermophilic fungi reveals convergent evolutionary adaptations and gene losses.</title>
        <authorList>
            <person name="Steindorff A.S."/>
            <person name="Aguilar-Pontes M.V."/>
            <person name="Robinson A.J."/>
            <person name="Andreopoulos B."/>
            <person name="LaButti K."/>
            <person name="Kuo A."/>
            <person name="Mondo S."/>
            <person name="Riley R."/>
            <person name="Otillar R."/>
            <person name="Haridas S."/>
            <person name="Lipzen A."/>
            <person name="Grimwood J."/>
            <person name="Schmutz J."/>
            <person name="Clum A."/>
            <person name="Reid I.D."/>
            <person name="Moisan M.C."/>
            <person name="Butler G."/>
            <person name="Nguyen T.T.M."/>
            <person name="Dewar K."/>
            <person name="Conant G."/>
            <person name="Drula E."/>
            <person name="Henrissat B."/>
            <person name="Hansel C."/>
            <person name="Singer S."/>
            <person name="Hutchinson M.I."/>
            <person name="de Vries R.P."/>
            <person name="Natvig D.O."/>
            <person name="Powell A.J."/>
            <person name="Tsang A."/>
            <person name="Grigoriev I.V."/>
        </authorList>
    </citation>
    <scope>NUCLEOTIDE SEQUENCE [LARGE SCALE GENOMIC DNA]</scope>
    <source>
        <strain evidence="3 4">CBS 494.80</strain>
    </source>
</reference>
<evidence type="ECO:0000259" key="2">
    <source>
        <dbReference type="PROSITE" id="PS51834"/>
    </source>
</evidence>
<name>A0ABR4CQN1_9HELO</name>
<dbReference type="PANTHER" id="PTHR31441:SF2">
    <property type="entry name" value="FOLLICULIN"/>
    <property type="match status" value="1"/>
</dbReference>
<feature type="compositionally biased region" description="Polar residues" evidence="1">
    <location>
        <begin position="379"/>
        <end position="390"/>
    </location>
</feature>
<feature type="compositionally biased region" description="Low complexity" evidence="1">
    <location>
        <begin position="208"/>
        <end position="218"/>
    </location>
</feature>
<dbReference type="EMBL" id="JAZHXI010000004">
    <property type="protein sequence ID" value="KAL2072215.1"/>
    <property type="molecule type" value="Genomic_DNA"/>
</dbReference>
<accession>A0ABR4CQN1</accession>
<feature type="compositionally biased region" description="Low complexity" evidence="1">
    <location>
        <begin position="256"/>
        <end position="279"/>
    </location>
</feature>
<evidence type="ECO:0000313" key="3">
    <source>
        <dbReference type="EMBL" id="KAL2072215.1"/>
    </source>
</evidence>
<evidence type="ECO:0000256" key="1">
    <source>
        <dbReference type="SAM" id="MobiDB-lite"/>
    </source>
</evidence>
<dbReference type="InterPro" id="IPR021713">
    <property type="entry name" value="Folliculin"/>
</dbReference>
<feature type="region of interest" description="Disordered" evidence="1">
    <location>
        <begin position="254"/>
        <end position="291"/>
    </location>
</feature>
<dbReference type="Proteomes" id="UP001595075">
    <property type="component" value="Unassembled WGS sequence"/>
</dbReference>
<dbReference type="Pfam" id="PF11704">
    <property type="entry name" value="Folliculin"/>
    <property type="match status" value="1"/>
</dbReference>
<evidence type="ECO:0000313" key="4">
    <source>
        <dbReference type="Proteomes" id="UP001595075"/>
    </source>
</evidence>
<organism evidence="3 4">
    <name type="scientific">Oculimacula yallundae</name>
    <dbReference type="NCBI Taxonomy" id="86028"/>
    <lineage>
        <taxon>Eukaryota</taxon>
        <taxon>Fungi</taxon>
        <taxon>Dikarya</taxon>
        <taxon>Ascomycota</taxon>
        <taxon>Pezizomycotina</taxon>
        <taxon>Leotiomycetes</taxon>
        <taxon>Helotiales</taxon>
        <taxon>Ploettnerulaceae</taxon>
        <taxon>Oculimacula</taxon>
    </lineage>
</organism>
<feature type="compositionally biased region" description="Polar residues" evidence="1">
    <location>
        <begin position="280"/>
        <end position="289"/>
    </location>
</feature>
<dbReference type="InterPro" id="IPR037520">
    <property type="entry name" value="Folliculin/SMCR8_longin"/>
</dbReference>
<feature type="region of interest" description="Disordered" evidence="1">
    <location>
        <begin position="71"/>
        <end position="125"/>
    </location>
</feature>
<sequence>MATILVLGHYCESHGPTAICCTEGLPVGCATCFEDEESMSMRRPSSSRSLNPADGLAGIARISARTKSTASEVQSSAFATPQTPSSSAIETPPESPRVVALQGTQSSGLRRDSSFRKTYDENDKKSAVPCENCALTLPKQTKDGPATNKLDGNGPILRTRKPYERINVPSPPKTDSSNSSNSSDSEHAISNKPSHRRQHSRTLVRVGTSSSDSSSFSTNSHDHFLDYTSTHEPLGSTSFSLVRQSCLRTLSCETLPPSSSQNTPSPSSPFINNPFSSASGPNSATSTSGGPIFFGDPQAGYTTAYIFRIPDPNARGRRRVYALMALSTHRERAAMQSFSFLTEAFRKTAAWIQGLAEAELERSEAANSPRLSNSDERSGNSSNNTPSSAFLSGRNRGLDGKFAGMSLRSRGLAELVGMPDFFFELHKLFVKLLVEMNVTLGL</sequence>
<gene>
    <name evidence="3" type="ORF">VTL71DRAFT_11558</name>
</gene>
<feature type="compositionally biased region" description="Basic residues" evidence="1">
    <location>
        <begin position="193"/>
        <end position="202"/>
    </location>
</feature>
<dbReference type="InterPro" id="IPR037521">
    <property type="entry name" value="FLCN/SMCR8_DENN"/>
</dbReference>
<feature type="region of interest" description="Disordered" evidence="1">
    <location>
        <begin position="137"/>
        <end position="218"/>
    </location>
</feature>
<feature type="compositionally biased region" description="Polar residues" evidence="1">
    <location>
        <begin position="71"/>
        <end position="89"/>
    </location>
</feature>
<feature type="domain" description="UDENN FLCN/SMCR8-type" evidence="2">
    <location>
        <begin position="207"/>
        <end position="442"/>
    </location>
</feature>
<feature type="region of interest" description="Disordered" evidence="1">
    <location>
        <begin position="362"/>
        <end position="393"/>
    </location>
</feature>
<comment type="caution">
    <text evidence="3">The sequence shown here is derived from an EMBL/GenBank/DDBJ whole genome shotgun (WGS) entry which is preliminary data.</text>
</comment>
<protein>
    <recommendedName>
        <fullName evidence="2">UDENN FLCN/SMCR8-type domain-containing protein</fullName>
    </recommendedName>
</protein>
<dbReference type="PANTHER" id="PTHR31441">
    <property type="entry name" value="FOLLICULIN FAMILY MEMBER"/>
    <property type="match status" value="1"/>
</dbReference>
<dbReference type="PROSITE" id="PS51834">
    <property type="entry name" value="DENN_FLCN_SMCR8"/>
    <property type="match status" value="1"/>
</dbReference>